<dbReference type="VEuPathDB" id="CryptoDB:Chro.30307"/>
<evidence type="ECO:0000256" key="4">
    <source>
        <dbReference type="ARBA" id="ARBA00035002"/>
    </source>
</evidence>
<dbReference type="Gene3D" id="3.40.30.10">
    <property type="entry name" value="Glutaredoxin"/>
    <property type="match status" value="2"/>
</dbReference>
<dbReference type="PANTHER" id="PTHR44303">
    <property type="entry name" value="DNAJ HOMOLOG SUBFAMILY C MEMBER 16"/>
    <property type="match status" value="1"/>
</dbReference>
<keyword evidence="6" id="KW-0472">Membrane</keyword>
<dbReference type="PROSITE" id="PS50076">
    <property type="entry name" value="DNAJ_2"/>
    <property type="match status" value="1"/>
</dbReference>
<dbReference type="SMART" id="SM00271">
    <property type="entry name" value="DnaJ"/>
    <property type="match status" value="1"/>
</dbReference>
<dbReference type="CDD" id="cd06257">
    <property type="entry name" value="DnaJ"/>
    <property type="match status" value="1"/>
</dbReference>
<dbReference type="VEuPathDB" id="CryptoDB:CHUDEA3_2690"/>
<keyword evidence="6" id="KW-0812">Transmembrane</keyword>
<keyword evidence="3" id="KW-0072">Autophagy</keyword>
<comment type="function">
    <text evidence="4">Plays an important role in regulating the size of autophagosomes during the formation process.</text>
</comment>
<dbReference type="PRINTS" id="PR00625">
    <property type="entry name" value="JDOMAIN"/>
</dbReference>
<keyword evidence="6" id="KW-1133">Transmembrane helix</keyword>
<accession>A0A0S4TDX5</accession>
<protein>
    <recommendedName>
        <fullName evidence="2">DnaJ homolog subfamily C member 16</fullName>
    </recommendedName>
    <alternativeName>
        <fullName evidence="5">Endoplasmic reticulum DNA J domain-containing protein 8</fullName>
    </alternativeName>
</protein>
<evidence type="ECO:0000313" key="8">
    <source>
        <dbReference type="EMBL" id="CUV05180.1"/>
    </source>
</evidence>
<dbReference type="InterPro" id="IPR052448">
    <property type="entry name" value="DnaJ_C16_autophagy_reg"/>
</dbReference>
<evidence type="ECO:0000256" key="5">
    <source>
        <dbReference type="ARBA" id="ARBA00035043"/>
    </source>
</evidence>
<evidence type="ECO:0000256" key="1">
    <source>
        <dbReference type="ARBA" id="ARBA00004163"/>
    </source>
</evidence>
<dbReference type="InterPro" id="IPR018253">
    <property type="entry name" value="DnaJ_domain_CS"/>
</dbReference>
<name>A0A0S4TDX5_CRYHO</name>
<dbReference type="InterPro" id="IPR036249">
    <property type="entry name" value="Thioredoxin-like_sf"/>
</dbReference>
<evidence type="ECO:0000256" key="2">
    <source>
        <dbReference type="ARBA" id="ARBA00020921"/>
    </source>
</evidence>
<dbReference type="Proteomes" id="UP000199752">
    <property type="component" value="Chromosome 3"/>
</dbReference>
<feature type="transmembrane region" description="Helical" evidence="6">
    <location>
        <begin position="59"/>
        <end position="78"/>
    </location>
</feature>
<dbReference type="Gene3D" id="1.10.287.110">
    <property type="entry name" value="DnaJ domain"/>
    <property type="match status" value="1"/>
</dbReference>
<feature type="domain" description="J" evidence="7">
    <location>
        <begin position="99"/>
        <end position="164"/>
    </location>
</feature>
<dbReference type="PROSITE" id="PS00636">
    <property type="entry name" value="DNAJ_1"/>
    <property type="match status" value="1"/>
</dbReference>
<evidence type="ECO:0000256" key="3">
    <source>
        <dbReference type="ARBA" id="ARBA00023006"/>
    </source>
</evidence>
<dbReference type="EMBL" id="LN877949">
    <property type="protein sequence ID" value="CUV05180.1"/>
    <property type="molecule type" value="Genomic_DNA"/>
</dbReference>
<dbReference type="Pfam" id="PF00226">
    <property type="entry name" value="DnaJ"/>
    <property type="match status" value="1"/>
</dbReference>
<dbReference type="GO" id="GO:0006914">
    <property type="term" value="P:autophagy"/>
    <property type="evidence" value="ECO:0007669"/>
    <property type="project" value="UniProtKB-KW"/>
</dbReference>
<gene>
    <name evidence="8" type="ORF">CHUDEA3_2690</name>
</gene>
<sequence>MGKKKNSNKQELNSVLQRNANFGNTNDITENNLKKFQSSQNSLLSYFQSFKWAELKETIINLSILLLILCILISTIILRAGEEFYSISGKLNKNENQKNYYEVLGVTKKSTNLEIRKAFRKLSLVWHPDKNPDCEPCLEKFRDISKAYEILGDNEKRQVYDTTQGGEIEIIPSAAVTLTSDNFDNLVMLQKTNSWVIQVYTDHDELCHHFSSIWEESIEEMGKYYKFGRIHAKKENSLLKKLPLSVKVFPAIFIITNGYQYEMYSKIYDPSLESFLEFLSNSFPMTLGLLNSEKSLSGWLKKNNLYRPKILILSNKPSPTLLIRSFALRWSSTFELAYYQNNKKNSMLYKWGIEYDKPYLIALPHIFKDSDLTPEIIIPLGGFSNENVLQTRHIDDQLFNLINRSTSLVQKLEQSLLYTQQIYVPFIDSSNAKNLCESNSLNRIICLVIIHDRLDGMAQNQEIVRALDISRQKYINIRRNSGNASNMIDSEADEDIGELFIQPVQVALLSKVKGIPSMSKIKGFLKLSRNVATSEFLLIDFDGDRFSILKTLTNVYQQVFEEEIYWSRLPQICSNYNNDNLYKNCLFNSSDEPSFFQLVSPVLKLKNMFYIFILSASIYFFRKEIKVFTKKITT</sequence>
<dbReference type="SUPFAM" id="SSF46565">
    <property type="entry name" value="Chaperone J-domain"/>
    <property type="match status" value="1"/>
</dbReference>
<dbReference type="InterPro" id="IPR001623">
    <property type="entry name" value="DnaJ_domain"/>
</dbReference>
<organism evidence="8">
    <name type="scientific">Cryptosporidium hominis</name>
    <dbReference type="NCBI Taxonomy" id="237895"/>
    <lineage>
        <taxon>Eukaryota</taxon>
        <taxon>Sar</taxon>
        <taxon>Alveolata</taxon>
        <taxon>Apicomplexa</taxon>
        <taxon>Conoidasida</taxon>
        <taxon>Coccidia</taxon>
        <taxon>Eucoccidiorida</taxon>
        <taxon>Eimeriorina</taxon>
        <taxon>Cryptosporidiidae</taxon>
        <taxon>Cryptosporidium</taxon>
    </lineage>
</organism>
<evidence type="ECO:0000256" key="6">
    <source>
        <dbReference type="SAM" id="Phobius"/>
    </source>
</evidence>
<dbReference type="GO" id="GO:0005789">
    <property type="term" value="C:endoplasmic reticulum membrane"/>
    <property type="evidence" value="ECO:0007669"/>
    <property type="project" value="UniProtKB-SubCell"/>
</dbReference>
<dbReference type="InterPro" id="IPR036869">
    <property type="entry name" value="J_dom_sf"/>
</dbReference>
<evidence type="ECO:0000259" key="7">
    <source>
        <dbReference type="PROSITE" id="PS50076"/>
    </source>
</evidence>
<dbReference type="PANTHER" id="PTHR44303:SF2">
    <property type="entry name" value="DNAJ HOMOLOG SUBFAMILY C MEMBER 16"/>
    <property type="match status" value="1"/>
</dbReference>
<dbReference type="VEuPathDB" id="CryptoDB:ChTU502y2012_401g0335"/>
<comment type="subcellular location">
    <subcellularLocation>
        <location evidence="1">Endoplasmic reticulum membrane</location>
        <topology evidence="1">Single-pass type IV membrane protein</topology>
    </subcellularLocation>
</comment>
<dbReference type="VEuPathDB" id="CryptoDB:GY17_00002495"/>
<dbReference type="SUPFAM" id="SSF52833">
    <property type="entry name" value="Thioredoxin-like"/>
    <property type="match status" value="1"/>
</dbReference>
<reference evidence="8" key="1">
    <citation type="submission" date="2015-08" db="EMBL/GenBank/DDBJ databases">
        <authorList>
            <person name="Babu N.S."/>
            <person name="Beckwith C.J."/>
            <person name="Beseler K.G."/>
            <person name="Brison A."/>
            <person name="Carone J.V."/>
            <person name="Caskin T.P."/>
            <person name="Diamond M."/>
            <person name="Durham M.E."/>
            <person name="Foxe J.M."/>
            <person name="Go M."/>
            <person name="Henderson B.A."/>
            <person name="Jones I.B."/>
            <person name="McGettigan J.A."/>
            <person name="Micheletti S.J."/>
            <person name="Nasrallah M.E."/>
            <person name="Ortiz D."/>
            <person name="Piller C.R."/>
            <person name="Privatt S.R."/>
            <person name="Schneider S.L."/>
            <person name="Sharp S."/>
            <person name="Smith T.C."/>
            <person name="Stanton J.D."/>
            <person name="Ullery H.E."/>
            <person name="Wilson R.J."/>
            <person name="Serrano M.G."/>
            <person name="Buck G."/>
            <person name="Lee V."/>
            <person name="Wang Y."/>
            <person name="Carvalho R."/>
            <person name="Voegtly L."/>
            <person name="Shi R."/>
            <person name="Duckworth R."/>
            <person name="Johnson A."/>
            <person name="Loviza R."/>
            <person name="Walstead R."/>
            <person name="Shah Z."/>
            <person name="Kiflezghi M."/>
            <person name="Wade K."/>
            <person name="Ball S.L."/>
            <person name="Bradley K.W."/>
            <person name="Asai D.J."/>
            <person name="Bowman C.A."/>
            <person name="Russell D.A."/>
            <person name="Pope W.H."/>
            <person name="Jacobs-Sera D."/>
            <person name="Hendrix R.W."/>
            <person name="Hatfull G.F."/>
        </authorList>
    </citation>
    <scope>NUCLEOTIDE SEQUENCE [LARGE SCALE GENOMIC DNA]</scope>
</reference>
<proteinExistence type="predicted"/>
<dbReference type="AlphaFoldDB" id="A0A0S4TDX5"/>
<dbReference type="Pfam" id="PF00085">
    <property type="entry name" value="Thioredoxin"/>
    <property type="match status" value="1"/>
</dbReference>
<dbReference type="InterPro" id="IPR013766">
    <property type="entry name" value="Thioredoxin_domain"/>
</dbReference>